<feature type="chain" id="PRO_5004058692" evidence="9">
    <location>
        <begin position="24"/>
        <end position="313"/>
    </location>
</feature>
<organism evidence="11">
    <name type="scientific">Trypanosoma brucei</name>
    <dbReference type="NCBI Taxonomy" id="5691"/>
    <lineage>
        <taxon>Eukaryota</taxon>
        <taxon>Discoba</taxon>
        <taxon>Euglenozoa</taxon>
        <taxon>Kinetoplastea</taxon>
        <taxon>Metakinetoplastina</taxon>
        <taxon>Trypanosomatida</taxon>
        <taxon>Trypanosomatidae</taxon>
        <taxon>Trypanosoma</taxon>
    </lineage>
</organism>
<reference evidence="11" key="1">
    <citation type="submission" date="2013-02" db="EMBL/GenBank/DDBJ databases">
        <authorList>
            <person name="Cross G.A.M."/>
            <person name="Kim H.-S."/>
            <person name="Wickstead B."/>
        </authorList>
    </citation>
    <scope>NUCLEOTIDE SEQUENCE</scope>
    <source>
        <strain evidence="11">Lister 427</strain>
    </source>
</reference>
<name>M4TCA4_9TRYP</name>
<keyword evidence="8" id="KW-0449">Lipoprotein</keyword>
<feature type="non-terminal residue" evidence="11">
    <location>
        <position position="313"/>
    </location>
</feature>
<keyword evidence="5 9" id="KW-0732">Signal</keyword>
<keyword evidence="6" id="KW-0472">Membrane</keyword>
<comment type="function">
    <text evidence="1">VSG forms a coat on the surface of the parasite. The trypanosome evades the immune response of the host by expressing a series of antigenically distinct VSGs from an estimated 1000 VSG genes.</text>
</comment>
<evidence type="ECO:0000256" key="5">
    <source>
        <dbReference type="ARBA" id="ARBA00022729"/>
    </source>
</evidence>
<proteinExistence type="predicted"/>
<evidence type="ECO:0000256" key="3">
    <source>
        <dbReference type="ARBA" id="ARBA00022475"/>
    </source>
</evidence>
<evidence type="ECO:0000256" key="1">
    <source>
        <dbReference type="ARBA" id="ARBA00002523"/>
    </source>
</evidence>
<dbReference type="GO" id="GO:0098552">
    <property type="term" value="C:side of membrane"/>
    <property type="evidence" value="ECO:0007669"/>
    <property type="project" value="UniProtKB-KW"/>
</dbReference>
<protein>
    <submittedName>
        <fullName evidence="11">Variant surface glycoprotein 1727</fullName>
    </submittedName>
</protein>
<dbReference type="EMBL" id="KC613209">
    <property type="protein sequence ID" value="AGH60640.1"/>
    <property type="molecule type" value="Genomic_DNA"/>
</dbReference>
<evidence type="ECO:0000256" key="2">
    <source>
        <dbReference type="ARBA" id="ARBA00004609"/>
    </source>
</evidence>
<accession>M4TCA4</accession>
<keyword evidence="3" id="KW-1003">Cell membrane</keyword>
<evidence type="ECO:0000256" key="8">
    <source>
        <dbReference type="ARBA" id="ARBA00023288"/>
    </source>
</evidence>
<evidence type="ECO:0000313" key="11">
    <source>
        <dbReference type="EMBL" id="AGH60640.1"/>
    </source>
</evidence>
<evidence type="ECO:0000256" key="7">
    <source>
        <dbReference type="ARBA" id="ARBA00023180"/>
    </source>
</evidence>
<evidence type="ECO:0000256" key="6">
    <source>
        <dbReference type="ARBA" id="ARBA00023136"/>
    </source>
</evidence>
<dbReference type="GO" id="GO:0005886">
    <property type="term" value="C:plasma membrane"/>
    <property type="evidence" value="ECO:0007669"/>
    <property type="project" value="UniProtKB-SubCell"/>
</dbReference>
<keyword evidence="4" id="KW-0336">GPI-anchor</keyword>
<comment type="subcellular location">
    <subcellularLocation>
        <location evidence="2">Cell membrane</location>
        <topology evidence="2">Lipid-anchor</topology>
        <topology evidence="2">GPI-anchor</topology>
    </subcellularLocation>
</comment>
<dbReference type="VEuPathDB" id="TriTrypDB:Tb427_000158600"/>
<feature type="signal peptide" evidence="9">
    <location>
        <begin position="1"/>
        <end position="23"/>
    </location>
</feature>
<dbReference type="InterPro" id="IPR025932">
    <property type="entry name" value="Trypano_VSG_B_N_dom"/>
</dbReference>
<evidence type="ECO:0000256" key="4">
    <source>
        <dbReference type="ARBA" id="ARBA00022622"/>
    </source>
</evidence>
<keyword evidence="7" id="KW-0325">Glycoprotein</keyword>
<dbReference type="Pfam" id="PF13206">
    <property type="entry name" value="VSG_B"/>
    <property type="match status" value="1"/>
</dbReference>
<reference evidence="11" key="2">
    <citation type="journal article" date="2014" name="Mol. Biochem. Parasitol.">
        <title>Capturing the variant surface glycoprotein repertoire (the VSGnome) of Trypanosoma brucei Lister 427.</title>
        <authorList>
            <person name="Cross G.A."/>
            <person name="Kim H.S."/>
            <person name="Wickstead B."/>
        </authorList>
    </citation>
    <scope>NUCLEOTIDE SEQUENCE</scope>
    <source>
        <strain evidence="11">Lister 427</strain>
    </source>
</reference>
<dbReference type="AlphaFoldDB" id="M4TCA4"/>
<feature type="domain" description="Trypanosome variant surface glycoprotein B-type N-terminal" evidence="10">
    <location>
        <begin position="14"/>
        <end position="310"/>
    </location>
</feature>
<sequence>MFITQVAALTALTLLYCALPASATAPTAGDNAEGYAALCPLVNLASSTYAAAPETVNNDDIVSLAAAINLTLSGEETVNEAIKEKDKEFGALPATSKLKNACSDKTWTFCQKGAVKAEELKTNNEYQQWKTLKRSKDQALAIANAVDLIKQISESAPPDNPEELSRAANVKLQQALKGGLPPDGKVVIHTSNDNRATSCGKPATGAQGTLAGQNLAYDMMCLCADERSHSETKACTTITQNGPDKSSAADVDLQADWVKYKDSCKANFHTPPITPESIRQSVATFLGTISKGQGTDNKLTNVLGKINTGGTSG</sequence>
<evidence type="ECO:0000259" key="10">
    <source>
        <dbReference type="Pfam" id="PF13206"/>
    </source>
</evidence>
<evidence type="ECO:0000256" key="9">
    <source>
        <dbReference type="SAM" id="SignalP"/>
    </source>
</evidence>